<sequence>MFRQVGIVLSLSMASLGVSAQVVQNTTAKPGTQAAAQAAPVRPVDAAQSASNNSTMAELQQLIQNRTLNELRTTYNGNYGASLLFKADDLTYYVAMFQQKNFWRVVKTTSEAQAEQTYKAFVEQTVQLADVDIRRIKLDAERAVTEKLISANETRLNALQNDLTMQRQQEQQVAARQEQARQEAAALANERQAAREQLNTLQRQIRMLEEQQTKLDSANSVTSQDGRRGR</sequence>
<evidence type="ECO:0000256" key="2">
    <source>
        <dbReference type="SAM" id="SignalP"/>
    </source>
</evidence>
<proteinExistence type="predicted"/>
<keyword evidence="4" id="KW-1185">Reference proteome</keyword>
<dbReference type="EMBL" id="BAAAEN010000004">
    <property type="protein sequence ID" value="GAA0498741.1"/>
    <property type="molecule type" value="Genomic_DNA"/>
</dbReference>
<keyword evidence="2" id="KW-0732">Signal</keyword>
<feature type="region of interest" description="Disordered" evidence="1">
    <location>
        <begin position="209"/>
        <end position="230"/>
    </location>
</feature>
<dbReference type="InterPro" id="IPR021350">
    <property type="entry name" value="DUF2968"/>
</dbReference>
<dbReference type="Pfam" id="PF11180">
    <property type="entry name" value="DUF2968"/>
    <property type="match status" value="1"/>
</dbReference>
<comment type="caution">
    <text evidence="3">The sequence shown here is derived from an EMBL/GenBank/DDBJ whole genome shotgun (WGS) entry which is preliminary data.</text>
</comment>
<name>A0ABN1BKB2_9BURK</name>
<protein>
    <submittedName>
        <fullName evidence="3">DUF2968 domain-containing protein</fullName>
    </submittedName>
</protein>
<feature type="compositionally biased region" description="Polar residues" evidence="1">
    <location>
        <begin position="214"/>
        <end position="224"/>
    </location>
</feature>
<reference evidence="3 4" key="1">
    <citation type="journal article" date="2019" name="Int. J. Syst. Evol. Microbiol.">
        <title>The Global Catalogue of Microorganisms (GCM) 10K type strain sequencing project: providing services to taxonomists for standard genome sequencing and annotation.</title>
        <authorList>
            <consortium name="The Broad Institute Genomics Platform"/>
            <consortium name="The Broad Institute Genome Sequencing Center for Infectious Disease"/>
            <person name="Wu L."/>
            <person name="Ma J."/>
        </authorList>
    </citation>
    <scope>NUCLEOTIDE SEQUENCE [LARGE SCALE GENOMIC DNA]</scope>
    <source>
        <strain evidence="3 4">JCM 14330</strain>
    </source>
</reference>
<feature type="signal peptide" evidence="2">
    <location>
        <begin position="1"/>
        <end position="20"/>
    </location>
</feature>
<evidence type="ECO:0000313" key="3">
    <source>
        <dbReference type="EMBL" id="GAA0498741.1"/>
    </source>
</evidence>
<feature type="chain" id="PRO_5045040811" evidence="2">
    <location>
        <begin position="21"/>
        <end position="230"/>
    </location>
</feature>
<gene>
    <name evidence="3" type="ORF">GCM10009097_13860</name>
</gene>
<dbReference type="RefSeq" id="WP_243724554.1">
    <property type="nucleotide sequence ID" value="NZ_BAAAEN010000004.1"/>
</dbReference>
<accession>A0ABN1BKB2</accession>
<organism evidence="3 4">
    <name type="scientific">Pigmentiphaga daeguensis</name>
    <dbReference type="NCBI Taxonomy" id="414049"/>
    <lineage>
        <taxon>Bacteria</taxon>
        <taxon>Pseudomonadati</taxon>
        <taxon>Pseudomonadota</taxon>
        <taxon>Betaproteobacteria</taxon>
        <taxon>Burkholderiales</taxon>
        <taxon>Alcaligenaceae</taxon>
        <taxon>Pigmentiphaga</taxon>
    </lineage>
</organism>
<evidence type="ECO:0000256" key="1">
    <source>
        <dbReference type="SAM" id="MobiDB-lite"/>
    </source>
</evidence>
<dbReference type="Proteomes" id="UP001501706">
    <property type="component" value="Unassembled WGS sequence"/>
</dbReference>
<evidence type="ECO:0000313" key="4">
    <source>
        <dbReference type="Proteomes" id="UP001501706"/>
    </source>
</evidence>